<keyword evidence="3" id="KW-1185">Reference proteome</keyword>
<dbReference type="EMBL" id="JABWMJ010000014">
    <property type="protein sequence ID" value="NUZ08554.1"/>
    <property type="molecule type" value="Genomic_DNA"/>
</dbReference>
<proteinExistence type="predicted"/>
<protein>
    <submittedName>
        <fullName evidence="2">Uncharacterized protein</fullName>
    </submittedName>
</protein>
<accession>A0A7Y6TYT2</accession>
<dbReference type="AlphaFoldDB" id="A0A7Y6TYT2"/>
<name>A0A7Y6TYT2_9BURK</name>
<dbReference type="Proteomes" id="UP000529637">
    <property type="component" value="Unassembled WGS sequence"/>
</dbReference>
<evidence type="ECO:0000313" key="3">
    <source>
        <dbReference type="Proteomes" id="UP000529637"/>
    </source>
</evidence>
<dbReference type="RefSeq" id="WP_176071417.1">
    <property type="nucleotide sequence ID" value="NZ_JABWMJ010000014.1"/>
</dbReference>
<gene>
    <name evidence="2" type="ORF">HQN59_22655</name>
</gene>
<comment type="caution">
    <text evidence="2">The sequence shown here is derived from an EMBL/GenBank/DDBJ whole genome shotgun (WGS) entry which is preliminary data.</text>
</comment>
<evidence type="ECO:0000313" key="2">
    <source>
        <dbReference type="EMBL" id="NUZ08554.1"/>
    </source>
</evidence>
<feature type="compositionally biased region" description="Low complexity" evidence="1">
    <location>
        <begin position="1"/>
        <end position="27"/>
    </location>
</feature>
<feature type="region of interest" description="Disordered" evidence="1">
    <location>
        <begin position="1"/>
        <end position="38"/>
    </location>
</feature>
<sequence>MDRPVARPARAPTADAAPSGATSAASPQHSRKPRPGWKATIVRSESFAELRRIQKSTRDPVIDLSYLADACVELALELGAERIVQRAIASFGVTHTTP</sequence>
<organism evidence="2 3">
    <name type="scientific">Piscinibacter koreensis</name>
    <dbReference type="NCBI Taxonomy" id="2742824"/>
    <lineage>
        <taxon>Bacteria</taxon>
        <taxon>Pseudomonadati</taxon>
        <taxon>Pseudomonadota</taxon>
        <taxon>Betaproteobacteria</taxon>
        <taxon>Burkholderiales</taxon>
        <taxon>Sphaerotilaceae</taxon>
        <taxon>Piscinibacter</taxon>
    </lineage>
</organism>
<reference evidence="2 3" key="1">
    <citation type="submission" date="2020-06" db="EMBL/GenBank/DDBJ databases">
        <title>Schlegella sp. ID0723 isolated from air conditioner.</title>
        <authorList>
            <person name="Kim D.Y."/>
            <person name="Kim D.-U."/>
        </authorList>
    </citation>
    <scope>NUCLEOTIDE SEQUENCE [LARGE SCALE GENOMIC DNA]</scope>
    <source>
        <strain evidence="2 3">ID0723</strain>
    </source>
</reference>
<evidence type="ECO:0000256" key="1">
    <source>
        <dbReference type="SAM" id="MobiDB-lite"/>
    </source>
</evidence>